<organism evidence="1 2">
    <name type="scientific">Geomonas silvestris</name>
    <dbReference type="NCBI Taxonomy" id="2740184"/>
    <lineage>
        <taxon>Bacteria</taxon>
        <taxon>Pseudomonadati</taxon>
        <taxon>Thermodesulfobacteriota</taxon>
        <taxon>Desulfuromonadia</taxon>
        <taxon>Geobacterales</taxon>
        <taxon>Geobacteraceae</taxon>
        <taxon>Geomonas</taxon>
    </lineage>
</organism>
<sequence>MVRYLTLLFLVVITALPVNLEARGILPMISTEKFDWLPTECAHRRYPMRLIDGHLTLKNGSSLYVPAKAIIDNGWGEIGSTHVVGKTMKALPVKLTVTWFSFTENRFFSGEFTLPYQNILEYFRTVTSKSPKGSPVFNSVIVGFGPGGAVSVWVSSIGSSVEVGNYKANEVALNWKMVTESEMLRTDYIDMVLRDSLTPLELRTLKERGVPPGISDYYSKQYRWSLQVIGQKNRELWLKTLNGEEEYFDFAKSINARTSRGLPKSLVVYWEDNVGEKLGADVRFDEAEINAAYKKLSAEKTDHAMQLKLEISDNPEVIHTSLNDGKYVILLSKTVVKAYSRR</sequence>
<name>A0A6V8MEI9_9BACT</name>
<comment type="caution">
    <text evidence="1">The sequence shown here is derived from an EMBL/GenBank/DDBJ whole genome shotgun (WGS) entry which is preliminary data.</text>
</comment>
<evidence type="ECO:0000313" key="1">
    <source>
        <dbReference type="EMBL" id="GFO58416.1"/>
    </source>
</evidence>
<protein>
    <recommendedName>
        <fullName evidence="3">DUF2931 domain-containing protein</fullName>
    </recommendedName>
</protein>
<dbReference type="AlphaFoldDB" id="A0A6V8MEI9"/>
<evidence type="ECO:0000313" key="2">
    <source>
        <dbReference type="Proteomes" id="UP000556026"/>
    </source>
</evidence>
<dbReference type="Proteomes" id="UP000556026">
    <property type="component" value="Unassembled WGS sequence"/>
</dbReference>
<reference evidence="2" key="1">
    <citation type="submission" date="2020-06" db="EMBL/GenBank/DDBJ databases">
        <title>Draft genomic sequence of Geomonas sp. Red330.</title>
        <authorList>
            <person name="Itoh H."/>
            <person name="Zhenxing X."/>
            <person name="Ushijima N."/>
            <person name="Masuda Y."/>
            <person name="Shiratori Y."/>
            <person name="Senoo K."/>
        </authorList>
    </citation>
    <scope>NUCLEOTIDE SEQUENCE [LARGE SCALE GENOMIC DNA]</scope>
    <source>
        <strain evidence="2">Red330</strain>
    </source>
</reference>
<keyword evidence="2" id="KW-1185">Reference proteome</keyword>
<accession>A0A6V8MEI9</accession>
<evidence type="ECO:0008006" key="3">
    <source>
        <dbReference type="Google" id="ProtNLM"/>
    </source>
</evidence>
<proteinExistence type="predicted"/>
<dbReference type="InterPro" id="IPR021326">
    <property type="entry name" value="DUF2931"/>
</dbReference>
<dbReference type="Pfam" id="PF11153">
    <property type="entry name" value="DUF2931"/>
    <property type="match status" value="1"/>
</dbReference>
<dbReference type="EMBL" id="BLXX01000002">
    <property type="protein sequence ID" value="GFO58416.1"/>
    <property type="molecule type" value="Genomic_DNA"/>
</dbReference>
<gene>
    <name evidence="1" type="ORF">GMST_07410</name>
</gene>